<dbReference type="Gene3D" id="1.20.1250.20">
    <property type="entry name" value="MFS general substrate transporter like domains"/>
    <property type="match status" value="2"/>
</dbReference>
<dbReference type="Proteomes" id="UP000319383">
    <property type="component" value="Chromosome"/>
</dbReference>
<sequence>MVGRLGFHLRWRLSVLWALEWGISGTLLTYLPIYWKQTIQLSTSQTASLFAVAAVGLWVAPFLVGQVADRWLASEKYLAVSHFIGGLTLVGFPHAAETYKQTGDNFVTLLVMSGIYSVAYIPTWALASSLTFRHLTDPDAQFGKVRVWGTVGWMSTGLFLSLWLMQDEFGSWLSQFPKIDAPRSAIAAACDWLPAPQPSDCFSIAAMLSFALSSFCIFLPHTPPERTKRDGIAPLEMLKMFRSRDFRLFMGISFLMALLIPMYNLVVPVFLTTGDIEDGWVPAVMLIGQISEFPALLLLGLFLKRLGMKITFSVGIGAWFLRYGLFSISGGAYSLILVGLALHGICHVFMIIVAQLYIDSQCRHDLRASAQNFLAFVTLGIGMPLGLLLAGKLDDGFDGNYPLLFAIAAASCLILLVVFWKRFEGPKTIAVAPPPSSDPETQNPEPESPETAASP</sequence>
<evidence type="ECO:0000256" key="3">
    <source>
        <dbReference type="ARBA" id="ARBA00022475"/>
    </source>
</evidence>
<dbReference type="GO" id="GO:0005886">
    <property type="term" value="C:plasma membrane"/>
    <property type="evidence" value="ECO:0007669"/>
    <property type="project" value="UniProtKB-SubCell"/>
</dbReference>
<dbReference type="GO" id="GO:0015213">
    <property type="term" value="F:uridine transmembrane transporter activity"/>
    <property type="evidence" value="ECO:0007669"/>
    <property type="project" value="TreeGrafter"/>
</dbReference>
<keyword evidence="5 8" id="KW-1133">Transmembrane helix</keyword>
<feature type="transmembrane region" description="Helical" evidence="8">
    <location>
        <begin position="248"/>
        <end position="271"/>
    </location>
</feature>
<keyword evidence="2" id="KW-0813">Transport</keyword>
<feature type="transmembrane region" description="Helical" evidence="8">
    <location>
        <begin position="283"/>
        <end position="303"/>
    </location>
</feature>
<keyword evidence="3" id="KW-1003">Cell membrane</keyword>
<protein>
    <submittedName>
        <fullName evidence="9">Nucleoside transporter YegT</fullName>
    </submittedName>
</protein>
<dbReference type="SUPFAM" id="SSF103473">
    <property type="entry name" value="MFS general substrate transporter"/>
    <property type="match status" value="1"/>
</dbReference>
<feature type="transmembrane region" description="Helical" evidence="8">
    <location>
        <begin position="335"/>
        <end position="358"/>
    </location>
</feature>
<feature type="transmembrane region" description="Helical" evidence="8">
    <location>
        <begin position="147"/>
        <end position="165"/>
    </location>
</feature>
<dbReference type="InterPro" id="IPR004740">
    <property type="entry name" value="Nuc_H_symport"/>
</dbReference>
<reference evidence="9 10" key="1">
    <citation type="submission" date="2019-02" db="EMBL/GenBank/DDBJ databases">
        <title>Deep-cultivation of Planctomycetes and their phenomic and genomic characterization uncovers novel biology.</title>
        <authorList>
            <person name="Wiegand S."/>
            <person name="Jogler M."/>
            <person name="Boedeker C."/>
            <person name="Pinto D."/>
            <person name="Vollmers J."/>
            <person name="Rivas-Marin E."/>
            <person name="Kohn T."/>
            <person name="Peeters S.H."/>
            <person name="Heuer A."/>
            <person name="Rast P."/>
            <person name="Oberbeckmann S."/>
            <person name="Bunk B."/>
            <person name="Jeske O."/>
            <person name="Meyerdierks A."/>
            <person name="Storesund J.E."/>
            <person name="Kallscheuer N."/>
            <person name="Luecker S."/>
            <person name="Lage O.M."/>
            <person name="Pohl T."/>
            <person name="Merkel B.J."/>
            <person name="Hornburger P."/>
            <person name="Mueller R.-W."/>
            <person name="Bruemmer F."/>
            <person name="Labrenz M."/>
            <person name="Spormann A.M."/>
            <person name="Op den Camp H."/>
            <person name="Overmann J."/>
            <person name="Amann R."/>
            <person name="Jetten M.S.M."/>
            <person name="Mascher T."/>
            <person name="Medema M.H."/>
            <person name="Devos D.P."/>
            <person name="Kaster A.-K."/>
            <person name="Ovreas L."/>
            <person name="Rohde M."/>
            <person name="Galperin M.Y."/>
            <person name="Jogler C."/>
        </authorList>
    </citation>
    <scope>NUCLEOTIDE SEQUENCE [LARGE SCALE GENOMIC DNA]</scope>
    <source>
        <strain evidence="9 10">Mal52</strain>
    </source>
</reference>
<name>A0A517ZLE9_9PLAN</name>
<keyword evidence="10" id="KW-1185">Reference proteome</keyword>
<evidence type="ECO:0000256" key="1">
    <source>
        <dbReference type="ARBA" id="ARBA00004651"/>
    </source>
</evidence>
<dbReference type="PANTHER" id="PTHR23522:SF4">
    <property type="entry name" value="NUCLEOSIDE PERMEASE NUPG-RELATED"/>
    <property type="match status" value="1"/>
</dbReference>
<dbReference type="KEGG" id="sdyn:Mal52_17860"/>
<evidence type="ECO:0000256" key="5">
    <source>
        <dbReference type="ARBA" id="ARBA00022989"/>
    </source>
</evidence>
<feature type="transmembrane region" description="Helical" evidence="8">
    <location>
        <begin position="12"/>
        <end position="35"/>
    </location>
</feature>
<feature type="transmembrane region" description="Helical" evidence="8">
    <location>
        <begin position="107"/>
        <end position="127"/>
    </location>
</feature>
<keyword evidence="6 8" id="KW-0472">Membrane</keyword>
<dbReference type="RefSeq" id="WP_145375436.1">
    <property type="nucleotide sequence ID" value="NZ_CP036276.1"/>
</dbReference>
<feature type="transmembrane region" description="Helical" evidence="8">
    <location>
        <begin position="47"/>
        <end position="65"/>
    </location>
</feature>
<proteinExistence type="predicted"/>
<dbReference type="PANTHER" id="PTHR23522">
    <property type="entry name" value="BLL5896 PROTEIN"/>
    <property type="match status" value="1"/>
</dbReference>
<feature type="transmembrane region" description="Helical" evidence="8">
    <location>
        <begin position="202"/>
        <end position="219"/>
    </location>
</feature>
<dbReference type="EMBL" id="CP036276">
    <property type="protein sequence ID" value="QDU43314.1"/>
    <property type="molecule type" value="Genomic_DNA"/>
</dbReference>
<organism evidence="9 10">
    <name type="scientific">Symmachiella dynata</name>
    <dbReference type="NCBI Taxonomy" id="2527995"/>
    <lineage>
        <taxon>Bacteria</taxon>
        <taxon>Pseudomonadati</taxon>
        <taxon>Planctomycetota</taxon>
        <taxon>Planctomycetia</taxon>
        <taxon>Planctomycetales</taxon>
        <taxon>Planctomycetaceae</taxon>
        <taxon>Symmachiella</taxon>
    </lineage>
</organism>
<evidence type="ECO:0000256" key="8">
    <source>
        <dbReference type="SAM" id="Phobius"/>
    </source>
</evidence>
<evidence type="ECO:0000256" key="6">
    <source>
        <dbReference type="ARBA" id="ARBA00023136"/>
    </source>
</evidence>
<feature type="transmembrane region" description="Helical" evidence="8">
    <location>
        <begin position="310"/>
        <end position="329"/>
    </location>
</feature>
<feature type="transmembrane region" description="Helical" evidence="8">
    <location>
        <begin position="77"/>
        <end position="95"/>
    </location>
</feature>
<dbReference type="GO" id="GO:0015212">
    <property type="term" value="F:cytidine transmembrane transporter activity"/>
    <property type="evidence" value="ECO:0007669"/>
    <property type="project" value="TreeGrafter"/>
</dbReference>
<evidence type="ECO:0000256" key="4">
    <source>
        <dbReference type="ARBA" id="ARBA00022692"/>
    </source>
</evidence>
<evidence type="ECO:0000313" key="10">
    <source>
        <dbReference type="Proteomes" id="UP000319383"/>
    </source>
</evidence>
<evidence type="ECO:0000256" key="2">
    <source>
        <dbReference type="ARBA" id="ARBA00022448"/>
    </source>
</evidence>
<accession>A0A517ZLE9</accession>
<comment type="subcellular location">
    <subcellularLocation>
        <location evidence="1">Cell membrane</location>
        <topology evidence="1">Multi-pass membrane protein</topology>
    </subcellularLocation>
</comment>
<dbReference type="AlphaFoldDB" id="A0A517ZLE9"/>
<evidence type="ECO:0000256" key="7">
    <source>
        <dbReference type="SAM" id="MobiDB-lite"/>
    </source>
</evidence>
<feature type="region of interest" description="Disordered" evidence="7">
    <location>
        <begin position="430"/>
        <end position="455"/>
    </location>
</feature>
<evidence type="ECO:0000313" key="9">
    <source>
        <dbReference type="EMBL" id="QDU43314.1"/>
    </source>
</evidence>
<feature type="transmembrane region" description="Helical" evidence="8">
    <location>
        <begin position="401"/>
        <end position="420"/>
    </location>
</feature>
<feature type="transmembrane region" description="Helical" evidence="8">
    <location>
        <begin position="370"/>
        <end position="389"/>
    </location>
</feature>
<dbReference type="Pfam" id="PF03825">
    <property type="entry name" value="Nuc_H_symport"/>
    <property type="match status" value="2"/>
</dbReference>
<dbReference type="InterPro" id="IPR036259">
    <property type="entry name" value="MFS_trans_sf"/>
</dbReference>
<keyword evidence="4 8" id="KW-0812">Transmembrane</keyword>
<gene>
    <name evidence="9" type="primary">yegT_1</name>
    <name evidence="9" type="ORF">Mal52_17860</name>
</gene>